<comment type="subcellular location">
    <subcellularLocation>
        <location evidence="1">Cell membrane</location>
        <topology evidence="1">Multi-pass membrane protein</topology>
    </subcellularLocation>
</comment>
<dbReference type="PANTHER" id="PTHR30250">
    <property type="entry name" value="PST FAMILY PREDICTED COLANIC ACID TRANSPORTER"/>
    <property type="match status" value="1"/>
</dbReference>
<keyword evidence="6 7" id="KW-0472">Membrane</keyword>
<dbReference type="RefSeq" id="WP_046742409.1">
    <property type="nucleotide sequence ID" value="NZ_LBNQ01000034.1"/>
</dbReference>
<proteinExistence type="inferred from homology"/>
<feature type="transmembrane region" description="Helical" evidence="7">
    <location>
        <begin position="117"/>
        <end position="138"/>
    </location>
</feature>
<evidence type="ECO:0000256" key="1">
    <source>
        <dbReference type="ARBA" id="ARBA00004651"/>
    </source>
</evidence>
<dbReference type="InterPro" id="IPR002797">
    <property type="entry name" value="Polysacc_synth"/>
</dbReference>
<keyword evidence="9" id="KW-1185">Reference proteome</keyword>
<evidence type="ECO:0000256" key="6">
    <source>
        <dbReference type="ARBA" id="ARBA00023136"/>
    </source>
</evidence>
<reference evidence="8 9" key="1">
    <citation type="submission" date="2015-05" db="EMBL/GenBank/DDBJ databases">
        <title>Draft genome sequence of Lampropedia sp. CT6, isolated from the microbial mat of a hot water spring, located at Manikaran, India.</title>
        <authorList>
            <person name="Tripathi C."/>
            <person name="Rani P."/>
            <person name="Mahato N.K."/>
            <person name="Lal R."/>
        </authorList>
    </citation>
    <scope>NUCLEOTIDE SEQUENCE [LARGE SCALE GENOMIC DNA]</scope>
    <source>
        <strain evidence="8 9">CT6</strain>
    </source>
</reference>
<feature type="transmembrane region" description="Helical" evidence="7">
    <location>
        <begin position="41"/>
        <end position="64"/>
    </location>
</feature>
<comment type="similarity">
    <text evidence="2">Belongs to the polysaccharide synthase family.</text>
</comment>
<name>A0A0U1PXP3_9BURK</name>
<evidence type="ECO:0000256" key="5">
    <source>
        <dbReference type="ARBA" id="ARBA00022989"/>
    </source>
</evidence>
<evidence type="ECO:0000256" key="7">
    <source>
        <dbReference type="SAM" id="Phobius"/>
    </source>
</evidence>
<dbReference type="Pfam" id="PF01943">
    <property type="entry name" value="Polysacc_synt"/>
    <property type="match status" value="1"/>
</dbReference>
<evidence type="ECO:0008006" key="10">
    <source>
        <dbReference type="Google" id="ProtNLM"/>
    </source>
</evidence>
<dbReference type="STRING" id="1610491.AAV94_11595"/>
<comment type="caution">
    <text evidence="8">The sequence shown here is derived from an EMBL/GenBank/DDBJ whole genome shotgun (WGS) entry which is preliminary data.</text>
</comment>
<feature type="transmembrane region" description="Helical" evidence="7">
    <location>
        <begin position="219"/>
        <end position="242"/>
    </location>
</feature>
<feature type="transmembrane region" description="Helical" evidence="7">
    <location>
        <begin position="322"/>
        <end position="342"/>
    </location>
</feature>
<dbReference type="AlphaFoldDB" id="A0A0U1PXP3"/>
<evidence type="ECO:0000313" key="8">
    <source>
        <dbReference type="EMBL" id="KKW67226.1"/>
    </source>
</evidence>
<keyword evidence="3" id="KW-1003">Cell membrane</keyword>
<evidence type="ECO:0000313" key="9">
    <source>
        <dbReference type="Proteomes" id="UP000050580"/>
    </source>
</evidence>
<feature type="transmembrane region" description="Helical" evidence="7">
    <location>
        <begin position="293"/>
        <end position="316"/>
    </location>
</feature>
<feature type="transmembrane region" description="Helical" evidence="7">
    <location>
        <begin position="389"/>
        <end position="408"/>
    </location>
</feature>
<dbReference type="EMBL" id="LBNQ01000034">
    <property type="protein sequence ID" value="KKW67226.1"/>
    <property type="molecule type" value="Genomic_DNA"/>
</dbReference>
<keyword evidence="4 7" id="KW-0812">Transmembrane</keyword>
<protein>
    <recommendedName>
        <fullName evidence="10">Polysaccharide biosynthesis protein</fullName>
    </recommendedName>
</protein>
<dbReference type="GO" id="GO:0005886">
    <property type="term" value="C:plasma membrane"/>
    <property type="evidence" value="ECO:0007669"/>
    <property type="project" value="UniProtKB-SubCell"/>
</dbReference>
<feature type="transmembrane region" description="Helical" evidence="7">
    <location>
        <begin position="363"/>
        <end position="383"/>
    </location>
</feature>
<feature type="transmembrane region" description="Helical" evidence="7">
    <location>
        <begin position="254"/>
        <end position="273"/>
    </location>
</feature>
<organism evidence="8 9">
    <name type="scientific">Lampropedia cohaerens</name>
    <dbReference type="NCBI Taxonomy" id="1610491"/>
    <lineage>
        <taxon>Bacteria</taxon>
        <taxon>Pseudomonadati</taxon>
        <taxon>Pseudomonadota</taxon>
        <taxon>Betaproteobacteria</taxon>
        <taxon>Burkholderiales</taxon>
        <taxon>Comamonadaceae</taxon>
        <taxon>Lampropedia</taxon>
    </lineage>
</organism>
<keyword evidence="5 7" id="KW-1133">Transmembrane helix</keyword>
<evidence type="ECO:0000256" key="4">
    <source>
        <dbReference type="ARBA" id="ARBA00022692"/>
    </source>
</evidence>
<feature type="transmembrane region" description="Helical" evidence="7">
    <location>
        <begin position="85"/>
        <end position="111"/>
    </location>
</feature>
<accession>A0A0U1PXP3</accession>
<sequence length="422" mass="45307">MSAGAGKTVARNAAALYAVQLVSYLIPLLEIPVLARALGPTLYGEILFCQALALTLSIFVEYGFNINAAQQVAIHRDSPSYLNTLFSDVLLSKVLISAPMVVTLSALAWAFDVFSSPALLGFVLAYFCAFGFSPMWYFQGMERMGKVAVLDVLLRFAGLCLLFLLVRRPEDFLLALPIMALPPLLNTALTSFWCRRSVGAVRWSLTGAWQQLLGGFHFFIYRSAGNLVLAAAPMMLGLVAGNRVVGEFGPAEKLVRGMTSLVSPFLMAAFPFFSRRLSASGASQSSFKITLGVLFAIGLSALLITLVGQVLGAWALQKMLGSGFTGALDIFAVLVWLAPLRIMNQSVAMLVLIPAGKSHQASYLLSGCSMMAIVLGSCLAFSWQGLGMGAGLLVGEAVLFIAQLYYVVVALRELRSENTTPN</sequence>
<feature type="transmembrane region" description="Helical" evidence="7">
    <location>
        <begin position="12"/>
        <end position="35"/>
    </location>
</feature>
<dbReference type="PANTHER" id="PTHR30250:SF10">
    <property type="entry name" value="LIPOPOLYSACCHARIDE BIOSYNTHESIS PROTEIN WZXC"/>
    <property type="match status" value="1"/>
</dbReference>
<gene>
    <name evidence="8" type="ORF">AAV94_11595</name>
</gene>
<evidence type="ECO:0000256" key="3">
    <source>
        <dbReference type="ARBA" id="ARBA00022475"/>
    </source>
</evidence>
<dbReference type="InterPro" id="IPR050833">
    <property type="entry name" value="Poly_Biosynth_Transport"/>
</dbReference>
<feature type="transmembrane region" description="Helical" evidence="7">
    <location>
        <begin position="172"/>
        <end position="194"/>
    </location>
</feature>
<evidence type="ECO:0000256" key="2">
    <source>
        <dbReference type="ARBA" id="ARBA00007430"/>
    </source>
</evidence>
<feature type="transmembrane region" description="Helical" evidence="7">
    <location>
        <begin position="147"/>
        <end position="166"/>
    </location>
</feature>
<dbReference type="Proteomes" id="UP000050580">
    <property type="component" value="Unassembled WGS sequence"/>
</dbReference>